<comment type="caution">
    <text evidence="1">The sequence shown here is derived from an EMBL/GenBank/DDBJ whole genome shotgun (WGS) entry which is preliminary data.</text>
</comment>
<reference evidence="1 2" key="1">
    <citation type="journal article" date="2018" name="Front. Plant Sci.">
        <title>Red Clover (Trifolium pratense) and Zigzag Clover (T. medium) - A Picture of Genomic Similarities and Differences.</title>
        <authorList>
            <person name="Dluhosova J."/>
            <person name="Istvanek J."/>
            <person name="Nedelnik J."/>
            <person name="Repkova J."/>
        </authorList>
    </citation>
    <scope>NUCLEOTIDE SEQUENCE [LARGE SCALE GENOMIC DNA]</scope>
    <source>
        <strain evidence="2">cv. 10/8</strain>
        <tissue evidence="1">Leaf</tissue>
    </source>
</reference>
<sequence length="70" mass="8234">MMVVETDDWRLPIIRYLQKDELAPEKEMAFKIRKMAAWYSIVGDKLYKRGFSSPMMLCVSDSESRGIIEE</sequence>
<dbReference type="PANTHER" id="PTHR48475:SF2">
    <property type="entry name" value="RIBONUCLEASE H"/>
    <property type="match status" value="1"/>
</dbReference>
<evidence type="ECO:0000313" key="2">
    <source>
        <dbReference type="Proteomes" id="UP000265520"/>
    </source>
</evidence>
<feature type="non-terminal residue" evidence="1">
    <location>
        <position position="70"/>
    </location>
</feature>
<dbReference type="PANTHER" id="PTHR48475">
    <property type="entry name" value="RIBONUCLEASE H"/>
    <property type="match status" value="1"/>
</dbReference>
<keyword evidence="2" id="KW-1185">Reference proteome</keyword>
<proteinExistence type="predicted"/>
<evidence type="ECO:0000313" key="1">
    <source>
        <dbReference type="EMBL" id="MCI57488.1"/>
    </source>
</evidence>
<organism evidence="1 2">
    <name type="scientific">Trifolium medium</name>
    <dbReference type="NCBI Taxonomy" id="97028"/>
    <lineage>
        <taxon>Eukaryota</taxon>
        <taxon>Viridiplantae</taxon>
        <taxon>Streptophyta</taxon>
        <taxon>Embryophyta</taxon>
        <taxon>Tracheophyta</taxon>
        <taxon>Spermatophyta</taxon>
        <taxon>Magnoliopsida</taxon>
        <taxon>eudicotyledons</taxon>
        <taxon>Gunneridae</taxon>
        <taxon>Pentapetalae</taxon>
        <taxon>rosids</taxon>
        <taxon>fabids</taxon>
        <taxon>Fabales</taxon>
        <taxon>Fabaceae</taxon>
        <taxon>Papilionoideae</taxon>
        <taxon>50 kb inversion clade</taxon>
        <taxon>NPAAA clade</taxon>
        <taxon>Hologalegina</taxon>
        <taxon>IRL clade</taxon>
        <taxon>Trifolieae</taxon>
        <taxon>Trifolium</taxon>
    </lineage>
</organism>
<dbReference type="AlphaFoldDB" id="A0A392T8X6"/>
<name>A0A392T8X6_9FABA</name>
<dbReference type="Proteomes" id="UP000265520">
    <property type="component" value="Unassembled WGS sequence"/>
</dbReference>
<protein>
    <submittedName>
        <fullName evidence="1">Uncharacterized protein</fullName>
    </submittedName>
</protein>
<dbReference type="EMBL" id="LXQA010529727">
    <property type="protein sequence ID" value="MCI57488.1"/>
    <property type="molecule type" value="Genomic_DNA"/>
</dbReference>
<accession>A0A392T8X6</accession>